<evidence type="ECO:0000313" key="3">
    <source>
        <dbReference type="Proteomes" id="UP000054097"/>
    </source>
</evidence>
<proteinExistence type="predicted"/>
<dbReference type="EMBL" id="KN824282">
    <property type="protein sequence ID" value="KIM31379.1"/>
    <property type="molecule type" value="Genomic_DNA"/>
</dbReference>
<dbReference type="Gene3D" id="3.30.710.10">
    <property type="entry name" value="Potassium Channel Kv1.1, Chain A"/>
    <property type="match status" value="1"/>
</dbReference>
<organism evidence="2 3">
    <name type="scientific">Serendipita vermifera MAFF 305830</name>
    <dbReference type="NCBI Taxonomy" id="933852"/>
    <lineage>
        <taxon>Eukaryota</taxon>
        <taxon>Fungi</taxon>
        <taxon>Dikarya</taxon>
        <taxon>Basidiomycota</taxon>
        <taxon>Agaricomycotina</taxon>
        <taxon>Agaricomycetes</taxon>
        <taxon>Sebacinales</taxon>
        <taxon>Serendipitaceae</taxon>
        <taxon>Serendipita</taxon>
    </lineage>
</organism>
<dbReference type="InterPro" id="IPR000210">
    <property type="entry name" value="BTB/POZ_dom"/>
</dbReference>
<reference evidence="2 3" key="1">
    <citation type="submission" date="2014-04" db="EMBL/GenBank/DDBJ databases">
        <authorList>
            <consortium name="DOE Joint Genome Institute"/>
            <person name="Kuo A."/>
            <person name="Zuccaro A."/>
            <person name="Kohler A."/>
            <person name="Nagy L.G."/>
            <person name="Floudas D."/>
            <person name="Copeland A."/>
            <person name="Barry K.W."/>
            <person name="Cichocki N."/>
            <person name="Veneault-Fourrey C."/>
            <person name="LaButti K."/>
            <person name="Lindquist E.A."/>
            <person name="Lipzen A."/>
            <person name="Lundell T."/>
            <person name="Morin E."/>
            <person name="Murat C."/>
            <person name="Sun H."/>
            <person name="Tunlid A."/>
            <person name="Henrissat B."/>
            <person name="Grigoriev I.V."/>
            <person name="Hibbett D.S."/>
            <person name="Martin F."/>
            <person name="Nordberg H.P."/>
            <person name="Cantor M.N."/>
            <person name="Hua S.X."/>
        </authorList>
    </citation>
    <scope>NUCLEOTIDE SEQUENCE [LARGE SCALE GENOMIC DNA]</scope>
    <source>
        <strain evidence="2 3">MAFF 305830</strain>
    </source>
</reference>
<protein>
    <recommendedName>
        <fullName evidence="1">BTB domain-containing protein</fullName>
    </recommendedName>
</protein>
<dbReference type="SUPFAM" id="SSF54695">
    <property type="entry name" value="POZ domain"/>
    <property type="match status" value="1"/>
</dbReference>
<dbReference type="HOGENOM" id="CLU_079122_1_0_1"/>
<keyword evidence="3" id="KW-1185">Reference proteome</keyword>
<dbReference type="Proteomes" id="UP000054097">
    <property type="component" value="Unassembled WGS sequence"/>
</dbReference>
<dbReference type="OrthoDB" id="3357985at2759"/>
<dbReference type="STRING" id="933852.A0A0C3BGT5"/>
<name>A0A0C3BGT5_SERVB</name>
<accession>A0A0C3BGT5</accession>
<gene>
    <name evidence="2" type="ORF">M408DRAFT_327609</name>
</gene>
<dbReference type="AlphaFoldDB" id="A0A0C3BGT5"/>
<feature type="domain" description="BTB" evidence="1">
    <location>
        <begin position="32"/>
        <end position="130"/>
    </location>
</feature>
<dbReference type="SMART" id="SM00225">
    <property type="entry name" value="BTB"/>
    <property type="match status" value="1"/>
</dbReference>
<sequence>MEQQDRAANPSNAMSLDAHQPYTSTIYSAGKEDIILTTIDNVTFHVDQALLRCSSHVFKTIFEREDKGTSPLKIEAEGATLGHLLAFVHPNMPSPLIDDMQTLVALFRVAKRYEMEGVLYQLRKILLEISVVDDVVVPPWYKREPLAIFIVAHAFDCVTESRLALRECLKGPLEAHIAGATSFEISVELMGAVLRLRQERLEQLAMKLNSIGSFVAPRSCFHCGVTHGQWRLTLLQKLQLHLQPSELRNDLSGSLICAAGHAVYSHISLANIDTWVCELNQQEEQLPLPKLNP</sequence>
<evidence type="ECO:0000259" key="1">
    <source>
        <dbReference type="SMART" id="SM00225"/>
    </source>
</evidence>
<evidence type="ECO:0000313" key="2">
    <source>
        <dbReference type="EMBL" id="KIM31379.1"/>
    </source>
</evidence>
<reference evidence="3" key="2">
    <citation type="submission" date="2015-01" db="EMBL/GenBank/DDBJ databases">
        <title>Evolutionary Origins and Diversification of the Mycorrhizal Mutualists.</title>
        <authorList>
            <consortium name="DOE Joint Genome Institute"/>
            <consortium name="Mycorrhizal Genomics Consortium"/>
            <person name="Kohler A."/>
            <person name="Kuo A."/>
            <person name="Nagy L.G."/>
            <person name="Floudas D."/>
            <person name="Copeland A."/>
            <person name="Barry K.W."/>
            <person name="Cichocki N."/>
            <person name="Veneault-Fourrey C."/>
            <person name="LaButti K."/>
            <person name="Lindquist E.A."/>
            <person name="Lipzen A."/>
            <person name="Lundell T."/>
            <person name="Morin E."/>
            <person name="Murat C."/>
            <person name="Riley R."/>
            <person name="Ohm R."/>
            <person name="Sun H."/>
            <person name="Tunlid A."/>
            <person name="Henrissat B."/>
            <person name="Grigoriev I.V."/>
            <person name="Hibbett D.S."/>
            <person name="Martin F."/>
        </authorList>
    </citation>
    <scope>NUCLEOTIDE SEQUENCE [LARGE SCALE GENOMIC DNA]</scope>
    <source>
        <strain evidence="3">MAFF 305830</strain>
    </source>
</reference>
<dbReference type="Pfam" id="PF00651">
    <property type="entry name" value="BTB"/>
    <property type="match status" value="1"/>
</dbReference>
<dbReference type="InterPro" id="IPR011333">
    <property type="entry name" value="SKP1/BTB/POZ_sf"/>
</dbReference>